<evidence type="ECO:0000313" key="2">
    <source>
        <dbReference type="EMBL" id="MED6110724.1"/>
    </source>
</evidence>
<feature type="transmembrane region" description="Helical" evidence="1">
    <location>
        <begin position="93"/>
        <end position="113"/>
    </location>
</feature>
<name>A0ABU6QFL0_9FABA</name>
<dbReference type="EMBL" id="JASCZI010000278">
    <property type="protein sequence ID" value="MED6110724.1"/>
    <property type="molecule type" value="Genomic_DNA"/>
</dbReference>
<keyword evidence="1" id="KW-0812">Transmembrane</keyword>
<protein>
    <recommendedName>
        <fullName evidence="4">Transmembrane protein</fullName>
    </recommendedName>
</protein>
<feature type="transmembrane region" description="Helical" evidence="1">
    <location>
        <begin position="62"/>
        <end position="81"/>
    </location>
</feature>
<comment type="caution">
    <text evidence="2">The sequence shown here is derived from an EMBL/GenBank/DDBJ whole genome shotgun (WGS) entry which is preliminary data.</text>
</comment>
<gene>
    <name evidence="2" type="ORF">PIB30_045506</name>
</gene>
<keyword evidence="3" id="KW-1185">Reference proteome</keyword>
<organism evidence="2 3">
    <name type="scientific">Stylosanthes scabra</name>
    <dbReference type="NCBI Taxonomy" id="79078"/>
    <lineage>
        <taxon>Eukaryota</taxon>
        <taxon>Viridiplantae</taxon>
        <taxon>Streptophyta</taxon>
        <taxon>Embryophyta</taxon>
        <taxon>Tracheophyta</taxon>
        <taxon>Spermatophyta</taxon>
        <taxon>Magnoliopsida</taxon>
        <taxon>eudicotyledons</taxon>
        <taxon>Gunneridae</taxon>
        <taxon>Pentapetalae</taxon>
        <taxon>rosids</taxon>
        <taxon>fabids</taxon>
        <taxon>Fabales</taxon>
        <taxon>Fabaceae</taxon>
        <taxon>Papilionoideae</taxon>
        <taxon>50 kb inversion clade</taxon>
        <taxon>dalbergioids sensu lato</taxon>
        <taxon>Dalbergieae</taxon>
        <taxon>Pterocarpus clade</taxon>
        <taxon>Stylosanthes</taxon>
    </lineage>
</organism>
<evidence type="ECO:0000256" key="1">
    <source>
        <dbReference type="SAM" id="Phobius"/>
    </source>
</evidence>
<accession>A0ABU6QFL0</accession>
<dbReference type="Proteomes" id="UP001341840">
    <property type="component" value="Unassembled WGS sequence"/>
</dbReference>
<keyword evidence="1" id="KW-0472">Membrane</keyword>
<reference evidence="2 3" key="1">
    <citation type="journal article" date="2023" name="Plants (Basel)">
        <title>Bridging the Gap: Combining Genomics and Transcriptomics Approaches to Understand Stylosanthes scabra, an Orphan Legume from the Brazilian Caatinga.</title>
        <authorList>
            <person name="Ferreira-Neto J.R.C."/>
            <person name="da Silva M.D."/>
            <person name="Binneck E."/>
            <person name="de Melo N.F."/>
            <person name="da Silva R.H."/>
            <person name="de Melo A.L.T.M."/>
            <person name="Pandolfi V."/>
            <person name="Bustamante F.O."/>
            <person name="Brasileiro-Vidal A.C."/>
            <person name="Benko-Iseppon A.M."/>
        </authorList>
    </citation>
    <scope>NUCLEOTIDE SEQUENCE [LARGE SCALE GENOMIC DNA]</scope>
    <source>
        <tissue evidence="2">Leaves</tissue>
    </source>
</reference>
<evidence type="ECO:0000313" key="3">
    <source>
        <dbReference type="Proteomes" id="UP001341840"/>
    </source>
</evidence>
<proteinExistence type="predicted"/>
<keyword evidence="1" id="KW-1133">Transmembrane helix</keyword>
<evidence type="ECO:0008006" key="4">
    <source>
        <dbReference type="Google" id="ProtNLM"/>
    </source>
</evidence>
<sequence length="116" mass="12647">MFYKPERPSVNPVCLTVGSDLTALTPLNEGKESSNPSLRRRLASFFDPLRQPPSHLPSSEHHSLILFLTSISLTTAALFAFPASSSSSLHRRHIVHSFTVSASVPIGVVFYSSTPL</sequence>